<keyword evidence="3" id="KW-0698">rRNA processing</keyword>
<evidence type="ECO:0000259" key="11">
    <source>
        <dbReference type="Pfam" id="PF08032"/>
    </source>
</evidence>
<evidence type="ECO:0000256" key="1">
    <source>
        <dbReference type="ARBA" id="ARBA00004173"/>
    </source>
</evidence>
<comment type="caution">
    <text evidence="12">The sequence shown here is derived from an EMBL/GenBank/DDBJ whole genome shotgun (WGS) entry which is preliminary data.</text>
</comment>
<comment type="subcellular location">
    <subcellularLocation>
        <location evidence="1">Mitochondrion</location>
    </subcellularLocation>
</comment>
<dbReference type="CDD" id="cd18105">
    <property type="entry name" value="SpoU-like_MRM1"/>
    <property type="match status" value="1"/>
</dbReference>
<dbReference type="EMBL" id="JAEPRA010000003">
    <property type="protein sequence ID" value="KAG2187492.1"/>
    <property type="molecule type" value="Genomic_DNA"/>
</dbReference>
<dbReference type="Gene3D" id="3.30.1330.30">
    <property type="match status" value="1"/>
</dbReference>
<dbReference type="PANTHER" id="PTHR46103:SF1">
    <property type="entry name" value="RRNA METHYLTRANSFERASE 1, MITOCHONDRIAL"/>
    <property type="match status" value="1"/>
</dbReference>
<evidence type="ECO:0000313" key="12">
    <source>
        <dbReference type="EMBL" id="KAG2187492.1"/>
    </source>
</evidence>
<dbReference type="Gene3D" id="3.40.1280.10">
    <property type="match status" value="1"/>
</dbReference>
<gene>
    <name evidence="12" type="ORF">INT44_005181</name>
</gene>
<evidence type="ECO:0000313" key="13">
    <source>
        <dbReference type="Proteomes" id="UP000612746"/>
    </source>
</evidence>
<comment type="similarity">
    <text evidence="2">Belongs to the class IV-like SAM-binding methyltransferase superfamily. RNA methyltransferase TrmH family.</text>
</comment>
<dbReference type="AlphaFoldDB" id="A0A8H7UMS7"/>
<dbReference type="Proteomes" id="UP000612746">
    <property type="component" value="Unassembled WGS sequence"/>
</dbReference>
<dbReference type="InterPro" id="IPR013123">
    <property type="entry name" value="SpoU_subst-bd"/>
</dbReference>
<evidence type="ECO:0000256" key="6">
    <source>
        <dbReference type="ARBA" id="ARBA00022691"/>
    </source>
</evidence>
<dbReference type="InterPro" id="IPR047261">
    <property type="entry name" value="MRM1_MeTrfase_dom"/>
</dbReference>
<accession>A0A8H7UMS7</accession>
<dbReference type="GO" id="GO:0016435">
    <property type="term" value="F:rRNA (guanine) methyltransferase activity"/>
    <property type="evidence" value="ECO:0007669"/>
    <property type="project" value="TreeGrafter"/>
</dbReference>
<dbReference type="SUPFAM" id="SSF55315">
    <property type="entry name" value="L30e-like"/>
    <property type="match status" value="1"/>
</dbReference>
<evidence type="ECO:0000256" key="8">
    <source>
        <dbReference type="ARBA" id="ARBA00023128"/>
    </source>
</evidence>
<evidence type="ECO:0000256" key="9">
    <source>
        <dbReference type="ARBA" id="ARBA00034881"/>
    </source>
</evidence>
<dbReference type="InterPro" id="IPR001537">
    <property type="entry name" value="SpoU_MeTrfase"/>
</dbReference>
<sequence length="329" mass="37140">MQAIQKGMASLKVYRSVNVSLWRVKTEIQVRCFQTGSRDYNPPSRRWSAFPTDDYDHLFGQTSVLMALQNKKRRPKQLFIQRRTSESQFTTKRKDDVLLEEILKLAGNMDIPIIRTDKGELNNLTQNRPHQVRSNGGIWCKLRKIYIILIIFYFRSESSPLWLALDEIQDPQNLGSILRTAYFFAVDGVVICTKNSAPLSNIVSRVSAGALECMDIHSTKQLPKFLQASKQNGWTIIGAEGQDAKSGFGQEKYQNLNTMAKAENAFMLQKPRILVLGNEGIGLRRNVQTSCDYFLGIDRLQQDNRIGAVDSLNVGVAAGILISHLKSGK</sequence>
<dbReference type="PANTHER" id="PTHR46103">
    <property type="entry name" value="RRNA METHYLTRANSFERASE 1, MITOCHONDRIAL"/>
    <property type="match status" value="1"/>
</dbReference>
<dbReference type="GO" id="GO:0005739">
    <property type="term" value="C:mitochondrion"/>
    <property type="evidence" value="ECO:0007669"/>
    <property type="project" value="UniProtKB-SubCell"/>
</dbReference>
<keyword evidence="7" id="KW-0809">Transit peptide</keyword>
<dbReference type="OrthoDB" id="270651at2759"/>
<evidence type="ECO:0000256" key="3">
    <source>
        <dbReference type="ARBA" id="ARBA00022552"/>
    </source>
</evidence>
<dbReference type="InterPro" id="IPR029028">
    <property type="entry name" value="Alpha/beta_knot_MTases"/>
</dbReference>
<organism evidence="12 13">
    <name type="scientific">Umbelopsis vinacea</name>
    <dbReference type="NCBI Taxonomy" id="44442"/>
    <lineage>
        <taxon>Eukaryota</taxon>
        <taxon>Fungi</taxon>
        <taxon>Fungi incertae sedis</taxon>
        <taxon>Mucoromycota</taxon>
        <taxon>Mucoromycotina</taxon>
        <taxon>Umbelopsidomycetes</taxon>
        <taxon>Umbelopsidales</taxon>
        <taxon>Umbelopsidaceae</taxon>
        <taxon>Umbelopsis</taxon>
    </lineage>
</organism>
<evidence type="ECO:0000256" key="5">
    <source>
        <dbReference type="ARBA" id="ARBA00022679"/>
    </source>
</evidence>
<dbReference type="SUPFAM" id="SSF75217">
    <property type="entry name" value="alpha/beta knot"/>
    <property type="match status" value="1"/>
</dbReference>
<dbReference type="InterPro" id="IPR047182">
    <property type="entry name" value="MRM1"/>
</dbReference>
<feature type="domain" description="RNA 2-O ribose methyltransferase substrate binding" evidence="11">
    <location>
        <begin position="58"/>
        <end position="131"/>
    </location>
</feature>
<keyword evidence="8" id="KW-0496">Mitochondrion</keyword>
<keyword evidence="4" id="KW-0489">Methyltransferase</keyword>
<dbReference type="InterPro" id="IPR029064">
    <property type="entry name" value="Ribosomal_eL30-like_sf"/>
</dbReference>
<keyword evidence="5" id="KW-0808">Transferase</keyword>
<name>A0A8H7UMS7_9FUNG</name>
<dbReference type="Pfam" id="PF08032">
    <property type="entry name" value="SpoU_sub_bind"/>
    <property type="match status" value="1"/>
</dbReference>
<keyword evidence="6" id="KW-0949">S-adenosyl-L-methionine</keyword>
<keyword evidence="13" id="KW-1185">Reference proteome</keyword>
<reference evidence="12" key="1">
    <citation type="submission" date="2020-12" db="EMBL/GenBank/DDBJ databases">
        <title>Metabolic potential, ecology and presence of endohyphal bacteria is reflected in genomic diversity of Mucoromycotina.</title>
        <authorList>
            <person name="Muszewska A."/>
            <person name="Okrasinska A."/>
            <person name="Steczkiewicz K."/>
            <person name="Drgas O."/>
            <person name="Orlowska M."/>
            <person name="Perlinska-Lenart U."/>
            <person name="Aleksandrzak-Piekarczyk T."/>
            <person name="Szatraj K."/>
            <person name="Zielenkiewicz U."/>
            <person name="Pilsyk S."/>
            <person name="Malc E."/>
            <person name="Mieczkowski P."/>
            <person name="Kruszewska J.S."/>
            <person name="Biernat P."/>
            <person name="Pawlowska J."/>
        </authorList>
    </citation>
    <scope>NUCLEOTIDE SEQUENCE</scope>
    <source>
        <strain evidence="12">WA0000051536</strain>
    </source>
</reference>
<evidence type="ECO:0000256" key="7">
    <source>
        <dbReference type="ARBA" id="ARBA00022946"/>
    </source>
</evidence>
<evidence type="ECO:0000259" key="10">
    <source>
        <dbReference type="Pfam" id="PF00588"/>
    </source>
</evidence>
<dbReference type="GO" id="GO:0003723">
    <property type="term" value="F:RNA binding"/>
    <property type="evidence" value="ECO:0007669"/>
    <property type="project" value="InterPro"/>
</dbReference>
<evidence type="ECO:0000256" key="4">
    <source>
        <dbReference type="ARBA" id="ARBA00022603"/>
    </source>
</evidence>
<dbReference type="InterPro" id="IPR029026">
    <property type="entry name" value="tRNA_m1G_MTases_N"/>
</dbReference>
<protein>
    <recommendedName>
        <fullName evidence="9">rRNA methyltransferase 1, mitochondrial</fullName>
    </recommendedName>
</protein>
<feature type="domain" description="tRNA/rRNA methyltransferase SpoU type" evidence="10">
    <location>
        <begin position="161"/>
        <end position="322"/>
    </location>
</feature>
<proteinExistence type="inferred from homology"/>
<evidence type="ECO:0000256" key="2">
    <source>
        <dbReference type="ARBA" id="ARBA00007228"/>
    </source>
</evidence>
<dbReference type="Pfam" id="PF00588">
    <property type="entry name" value="SpoU_methylase"/>
    <property type="match status" value="1"/>
</dbReference>